<feature type="domain" description="HTH araC/xylS-type" evidence="4">
    <location>
        <begin position="14"/>
        <end position="112"/>
    </location>
</feature>
<dbReference type="OrthoDB" id="9816011at2"/>
<protein>
    <submittedName>
        <fullName evidence="5">Helix-turn-helix, AraC domain protein</fullName>
    </submittedName>
</protein>
<dbReference type="PANTHER" id="PTHR43280">
    <property type="entry name" value="ARAC-FAMILY TRANSCRIPTIONAL REGULATOR"/>
    <property type="match status" value="1"/>
</dbReference>
<evidence type="ECO:0000256" key="2">
    <source>
        <dbReference type="ARBA" id="ARBA00023125"/>
    </source>
</evidence>
<dbReference type="EMBL" id="CP002542">
    <property type="protein sequence ID" value="AEA44515.1"/>
    <property type="molecule type" value="Genomic_DNA"/>
</dbReference>
<dbReference type="GO" id="GO:0043565">
    <property type="term" value="F:sequence-specific DNA binding"/>
    <property type="evidence" value="ECO:0007669"/>
    <property type="project" value="InterPro"/>
</dbReference>
<dbReference type="InterPro" id="IPR009057">
    <property type="entry name" value="Homeodomain-like_sf"/>
</dbReference>
<dbReference type="STRING" id="755732.Fluta_2530"/>
<dbReference type="PROSITE" id="PS01124">
    <property type="entry name" value="HTH_ARAC_FAMILY_2"/>
    <property type="match status" value="1"/>
</dbReference>
<accession>F2IDX3</accession>
<reference evidence="6" key="2">
    <citation type="submission" date="2011-02" db="EMBL/GenBank/DDBJ databases">
        <title>The complete genome of Fluviicola taffensis DSM 16823.</title>
        <authorList>
            <consortium name="US DOE Joint Genome Institute (JGI-PGF)"/>
            <person name="Lucas S."/>
            <person name="Copeland A."/>
            <person name="Lapidus A."/>
            <person name="Bruce D."/>
            <person name="Goodwin L."/>
            <person name="Pitluck S."/>
            <person name="Kyrpides N."/>
            <person name="Mavromatis K."/>
            <person name="Ivanova N."/>
            <person name="Mikhailova N."/>
            <person name="Pagani I."/>
            <person name="Chertkov O."/>
            <person name="Detter J.C."/>
            <person name="Han C."/>
            <person name="Tapia R."/>
            <person name="Land M."/>
            <person name="Hauser L."/>
            <person name="Markowitz V."/>
            <person name="Cheng J.-F."/>
            <person name="Hugenholtz P."/>
            <person name="Woyke T."/>
            <person name="Wu D."/>
            <person name="Tindall B."/>
            <person name="Pomrenke H.G."/>
            <person name="Brambilla E."/>
            <person name="Klenk H.-P."/>
            <person name="Eisen J.A."/>
        </authorList>
    </citation>
    <scope>NUCLEOTIDE SEQUENCE [LARGE SCALE GENOMIC DNA]</scope>
    <source>
        <strain evidence="6">DSM 16823 / RW262 / RW262</strain>
    </source>
</reference>
<organism evidence="5 6">
    <name type="scientific">Fluviicola taffensis (strain DSM 16823 / NCIMB 13979 / RW262)</name>
    <dbReference type="NCBI Taxonomy" id="755732"/>
    <lineage>
        <taxon>Bacteria</taxon>
        <taxon>Pseudomonadati</taxon>
        <taxon>Bacteroidota</taxon>
        <taxon>Flavobacteriia</taxon>
        <taxon>Flavobacteriales</taxon>
        <taxon>Crocinitomicaceae</taxon>
        <taxon>Fluviicola</taxon>
    </lineage>
</organism>
<evidence type="ECO:0000256" key="1">
    <source>
        <dbReference type="ARBA" id="ARBA00023015"/>
    </source>
</evidence>
<name>F2IDX3_FLUTR</name>
<dbReference type="PANTHER" id="PTHR43280:SF2">
    <property type="entry name" value="HTH-TYPE TRANSCRIPTIONAL REGULATOR EXSA"/>
    <property type="match status" value="1"/>
</dbReference>
<evidence type="ECO:0000313" key="5">
    <source>
        <dbReference type="EMBL" id="AEA44515.1"/>
    </source>
</evidence>
<keyword evidence="1" id="KW-0805">Transcription regulation</keyword>
<dbReference type="eggNOG" id="COG2207">
    <property type="taxonomic scope" value="Bacteria"/>
</dbReference>
<dbReference type="Pfam" id="PF12833">
    <property type="entry name" value="HTH_18"/>
    <property type="match status" value="1"/>
</dbReference>
<dbReference type="AlphaFoldDB" id="F2IDX3"/>
<evidence type="ECO:0000256" key="3">
    <source>
        <dbReference type="ARBA" id="ARBA00023163"/>
    </source>
</evidence>
<dbReference type="Gene3D" id="1.10.10.60">
    <property type="entry name" value="Homeodomain-like"/>
    <property type="match status" value="1"/>
</dbReference>
<reference evidence="5 6" key="1">
    <citation type="journal article" date="2011" name="Stand. Genomic Sci.">
        <title>Complete genome sequence of the gliding freshwater bacterium Fluviicola taffensis type strain (RW262).</title>
        <authorList>
            <person name="Woyke T."/>
            <person name="Chertkov O."/>
            <person name="Lapidus A."/>
            <person name="Nolan M."/>
            <person name="Lucas S."/>
            <person name="Del Rio T.G."/>
            <person name="Tice H."/>
            <person name="Cheng J.F."/>
            <person name="Tapia R."/>
            <person name="Han C."/>
            <person name="Goodwin L."/>
            <person name="Pitluck S."/>
            <person name="Liolios K."/>
            <person name="Pagani I."/>
            <person name="Ivanova N."/>
            <person name="Huntemann M."/>
            <person name="Mavromatis K."/>
            <person name="Mikhailova N."/>
            <person name="Pati A."/>
            <person name="Chen A."/>
            <person name="Palaniappan K."/>
            <person name="Land M."/>
            <person name="Hauser L."/>
            <person name="Brambilla E.M."/>
            <person name="Rohde M."/>
            <person name="Mwirichia R."/>
            <person name="Sikorski J."/>
            <person name="Tindall B.J."/>
            <person name="Goker M."/>
            <person name="Bristow J."/>
            <person name="Eisen J.A."/>
            <person name="Markowitz V."/>
            <person name="Hugenholtz P."/>
            <person name="Klenk H.P."/>
            <person name="Kyrpides N.C."/>
        </authorList>
    </citation>
    <scope>NUCLEOTIDE SEQUENCE [LARGE SCALE GENOMIC DNA]</scope>
    <source>
        <strain evidence="6">DSM 16823 / RW262 / RW262</strain>
    </source>
</reference>
<evidence type="ECO:0000259" key="4">
    <source>
        <dbReference type="PROSITE" id="PS01124"/>
    </source>
</evidence>
<keyword evidence="2" id="KW-0238">DNA-binding</keyword>
<dbReference type="HOGENOM" id="CLU_2081344_0_0_10"/>
<sequence length="117" mass="13554">MKQMLHSEDRKAIEKLIDYMHEHPQECFDISKHALMIGFSVSKLNKSFKVLIGIGPASYFRRIKMQKAKELHIQQSYTWTEISSLFGYSDLASFSKAFKRIHGFCPRNATSSDYLTS</sequence>
<evidence type="ECO:0000313" key="6">
    <source>
        <dbReference type="Proteomes" id="UP000007463"/>
    </source>
</evidence>
<gene>
    <name evidence="5" type="ordered locus">Fluta_2530</name>
</gene>
<dbReference type="GO" id="GO:0003700">
    <property type="term" value="F:DNA-binding transcription factor activity"/>
    <property type="evidence" value="ECO:0007669"/>
    <property type="project" value="InterPro"/>
</dbReference>
<dbReference type="RefSeq" id="WP_013687285.1">
    <property type="nucleotide sequence ID" value="NC_015321.1"/>
</dbReference>
<dbReference type="KEGG" id="fte:Fluta_2530"/>
<keyword evidence="6" id="KW-1185">Reference proteome</keyword>
<dbReference type="InterPro" id="IPR018060">
    <property type="entry name" value="HTH_AraC"/>
</dbReference>
<dbReference type="SMART" id="SM00342">
    <property type="entry name" value="HTH_ARAC"/>
    <property type="match status" value="1"/>
</dbReference>
<proteinExistence type="predicted"/>
<keyword evidence="3" id="KW-0804">Transcription</keyword>
<dbReference type="SUPFAM" id="SSF46689">
    <property type="entry name" value="Homeodomain-like"/>
    <property type="match status" value="2"/>
</dbReference>
<dbReference type="Proteomes" id="UP000007463">
    <property type="component" value="Chromosome"/>
</dbReference>